<feature type="signal peptide" evidence="3">
    <location>
        <begin position="1"/>
        <end position="24"/>
    </location>
</feature>
<feature type="domain" description="Peptidase S9 prolyl oligopeptidase catalytic" evidence="4">
    <location>
        <begin position="671"/>
        <end position="824"/>
    </location>
</feature>
<dbReference type="Gene3D" id="2.120.10.30">
    <property type="entry name" value="TolB, C-terminal domain"/>
    <property type="match status" value="1"/>
</dbReference>
<keyword evidence="6" id="KW-1185">Reference proteome</keyword>
<feature type="region of interest" description="Disordered" evidence="2">
    <location>
        <begin position="218"/>
        <end position="237"/>
    </location>
</feature>
<evidence type="ECO:0000313" key="6">
    <source>
        <dbReference type="Proteomes" id="UP001064933"/>
    </source>
</evidence>
<dbReference type="SUPFAM" id="SSF53474">
    <property type="entry name" value="alpha/beta-Hydrolases"/>
    <property type="match status" value="1"/>
</dbReference>
<proteinExistence type="predicted"/>
<accession>A0ABY6AZL3</accession>
<evidence type="ECO:0000313" key="5">
    <source>
        <dbReference type="EMBL" id="UXH78614.1"/>
    </source>
</evidence>
<dbReference type="Proteomes" id="UP001064933">
    <property type="component" value="Chromosome"/>
</dbReference>
<organism evidence="5 6">
    <name type="scientific">Roseateles amylovorans</name>
    <dbReference type="NCBI Taxonomy" id="2978473"/>
    <lineage>
        <taxon>Bacteria</taxon>
        <taxon>Pseudomonadati</taxon>
        <taxon>Pseudomonadota</taxon>
        <taxon>Betaproteobacteria</taxon>
        <taxon>Burkholderiales</taxon>
        <taxon>Sphaerotilaceae</taxon>
        <taxon>Roseateles</taxon>
    </lineage>
</organism>
<dbReference type="PANTHER" id="PTHR42776:SF28">
    <property type="entry name" value="GLUTAMYL ENDOPEPTIDASE, CHLOROPLASTIC-RELATED"/>
    <property type="match status" value="1"/>
</dbReference>
<dbReference type="InterPro" id="IPR029058">
    <property type="entry name" value="AB_hydrolase_fold"/>
</dbReference>
<dbReference type="InterPro" id="IPR011042">
    <property type="entry name" value="6-blade_b-propeller_TolB-like"/>
</dbReference>
<dbReference type="RefSeq" id="WP_261758445.1">
    <property type="nucleotide sequence ID" value="NZ_CP104562.2"/>
</dbReference>
<dbReference type="Gene3D" id="3.40.50.1820">
    <property type="entry name" value="alpha/beta hydrolase"/>
    <property type="match status" value="1"/>
</dbReference>
<name>A0ABY6AZL3_9BURK</name>
<protein>
    <submittedName>
        <fullName evidence="5">Prolyl oligopeptidase family serine peptidase</fullName>
    </submittedName>
</protein>
<evidence type="ECO:0000259" key="4">
    <source>
        <dbReference type="Pfam" id="PF00326"/>
    </source>
</evidence>
<keyword evidence="1" id="KW-0378">Hydrolase</keyword>
<sequence>MQTPRPLALSLALSAALGTVGALAAPTLANAAGESPAASSASRTAGGDTTPLYRQPSEAMRAVLDAKGLPVFQVSPDQRTLAIVEHRKYRSIAELARPVLRQAGLRYDPATDSPQLLTVIDALTLRSLVDGRDRIVALPAGGAFHQLRFSPDGQRFLLNRRTDNAVELWVGDVASGRIKAVPKLKLHTLLEDDVVWLNDHELIALSVPAKRGAAPVFSAPTGPTIQESLGRNSPERTQQDMLTNPQEAAVFAHHATSQLVRVDLRSGALRTVGEPGLFSHIEALGTGGHWLSMRLAQPFSYQVGWDDFASVAEVRDAAGKVIPVGQVKLREGVPVEGVITGPRRFFASPGADAAVYWVEALDGGDNRNQVPHRDRLMRLDAPYTGAAREVARVAQRLSRLDFLEGGRQALVSDFDLSKMRTATDLVTLDGSAPAQRLIERSVRDRYRDPGTPVTRMQASGRRVVRVDDGALWFLGAGASPEGDKPFIDRLSLADAKTSRLFQSGRNGDTAHFERPLAVLDAAGAQVLTVRESVNEPGNVMLRSGPSLASLKPITEVKDPTPQLRGIQREFVRFKRADGVELSFWLYLPPGYQTGERRPTFVWAYPLEYTDASTAGQVSGSSNRFNTFAGMSPLMLLLDGYVVLMEATMPVVGDPKTVNDSFIAQITANAQAIIDKAVDLGVSDREKMVVGGHSYGAFMTANLLAHTDLFKAGIARSGAYNRSLTPFGFQSERRTYWEAQDVYQKLSPFNFADKLKEPLLLIHGEADNNSGTFPIQSARLYQALAGTGGTVRYVSLPFESHGYTARESLGHTLWEMSDWMKRQVGPGVPSTAFAATAGNNGAGK</sequence>
<reference evidence="5" key="1">
    <citation type="submission" date="2022-10" db="EMBL/GenBank/DDBJ databases">
        <title>Characterization and whole genome sequencing of a new Roseateles species, isolated from fresh water.</title>
        <authorList>
            <person name="Guliayeva D.Y."/>
            <person name="Akhremchuk A.E."/>
            <person name="Sikolenko M.A."/>
            <person name="Valentovich L.N."/>
            <person name="Sidarenka A.V."/>
        </authorList>
    </citation>
    <scope>NUCLEOTIDE SEQUENCE</scope>
    <source>
        <strain evidence="5">BIM B-1768</strain>
    </source>
</reference>
<feature type="chain" id="PRO_5047154913" evidence="3">
    <location>
        <begin position="25"/>
        <end position="843"/>
    </location>
</feature>
<keyword evidence="3" id="KW-0732">Signal</keyword>
<dbReference type="InterPro" id="IPR001375">
    <property type="entry name" value="Peptidase_S9_cat"/>
</dbReference>
<dbReference type="SUPFAM" id="SSF82171">
    <property type="entry name" value="DPP6 N-terminal domain-like"/>
    <property type="match status" value="1"/>
</dbReference>
<gene>
    <name evidence="5" type="ORF">N4261_01345</name>
</gene>
<feature type="compositionally biased region" description="Polar residues" evidence="2">
    <location>
        <begin position="221"/>
        <end position="232"/>
    </location>
</feature>
<dbReference type="PANTHER" id="PTHR42776">
    <property type="entry name" value="SERINE PEPTIDASE S9 FAMILY MEMBER"/>
    <property type="match status" value="1"/>
</dbReference>
<dbReference type="EMBL" id="CP104562">
    <property type="protein sequence ID" value="UXH78614.1"/>
    <property type="molecule type" value="Genomic_DNA"/>
</dbReference>
<evidence type="ECO:0000256" key="2">
    <source>
        <dbReference type="SAM" id="MobiDB-lite"/>
    </source>
</evidence>
<dbReference type="Pfam" id="PF00326">
    <property type="entry name" value="Peptidase_S9"/>
    <property type="match status" value="1"/>
</dbReference>
<evidence type="ECO:0000256" key="3">
    <source>
        <dbReference type="SAM" id="SignalP"/>
    </source>
</evidence>
<evidence type="ECO:0000256" key="1">
    <source>
        <dbReference type="ARBA" id="ARBA00022801"/>
    </source>
</evidence>